<dbReference type="Proteomes" id="UP000629468">
    <property type="component" value="Unassembled WGS sequence"/>
</dbReference>
<name>A0A8H7CA82_AGABI</name>
<dbReference type="PANTHER" id="PTHR33604">
    <property type="entry name" value="OSJNBA0004B13.7 PROTEIN"/>
    <property type="match status" value="1"/>
</dbReference>
<feature type="transmembrane region" description="Helical" evidence="1">
    <location>
        <begin position="12"/>
        <end position="32"/>
    </location>
</feature>
<dbReference type="Gene3D" id="3.90.550.10">
    <property type="entry name" value="Spore Coat Polysaccharide Biosynthesis Protein SpsA, Chain A"/>
    <property type="match status" value="1"/>
</dbReference>
<evidence type="ECO:0000313" key="3">
    <source>
        <dbReference type="Proteomes" id="UP000629468"/>
    </source>
</evidence>
<dbReference type="AlphaFoldDB" id="A0A8H7CA82"/>
<proteinExistence type="predicted"/>
<keyword evidence="1" id="KW-1133">Transmembrane helix</keyword>
<keyword evidence="1" id="KW-0472">Membrane</keyword>
<keyword evidence="1" id="KW-0812">Transmembrane</keyword>
<dbReference type="EMBL" id="JABXXO010000009">
    <property type="protein sequence ID" value="KAF7770554.1"/>
    <property type="molecule type" value="Genomic_DNA"/>
</dbReference>
<evidence type="ECO:0000313" key="2">
    <source>
        <dbReference type="EMBL" id="KAF7770554.1"/>
    </source>
</evidence>
<dbReference type="SUPFAM" id="SSF53448">
    <property type="entry name" value="Nucleotide-diphospho-sugar transferases"/>
    <property type="match status" value="1"/>
</dbReference>
<dbReference type="InterPro" id="IPR029044">
    <property type="entry name" value="Nucleotide-diphossugar_trans"/>
</dbReference>
<reference evidence="2 3" key="1">
    <citation type="journal article" name="Sci. Rep.">
        <title>Telomere-to-telomere assembled and centromere annotated genomes of the two main subspecies of the button mushroom Agaricus bisporus reveal especially polymorphic chromosome ends.</title>
        <authorList>
            <person name="Sonnenberg A.S.M."/>
            <person name="Sedaghat-Telgerd N."/>
            <person name="Lavrijssen B."/>
            <person name="Ohm R.A."/>
            <person name="Hendrickx P.M."/>
            <person name="Scholtmeijer K."/>
            <person name="Baars J.J.P."/>
            <person name="van Peer A."/>
        </authorList>
    </citation>
    <scope>NUCLEOTIDE SEQUENCE [LARGE SCALE GENOMIC DNA]</scope>
    <source>
        <strain evidence="2 3">H119_p4</strain>
    </source>
</reference>
<comment type="caution">
    <text evidence="2">The sequence shown here is derived from an EMBL/GenBank/DDBJ whole genome shotgun (WGS) entry which is preliminary data.</text>
</comment>
<protein>
    <submittedName>
        <fullName evidence="2">Uncharacterized protein</fullName>
    </submittedName>
</protein>
<organism evidence="2 3">
    <name type="scientific">Agaricus bisporus var. burnettii</name>
    <dbReference type="NCBI Taxonomy" id="192524"/>
    <lineage>
        <taxon>Eukaryota</taxon>
        <taxon>Fungi</taxon>
        <taxon>Dikarya</taxon>
        <taxon>Basidiomycota</taxon>
        <taxon>Agaricomycotina</taxon>
        <taxon>Agaricomycetes</taxon>
        <taxon>Agaricomycetidae</taxon>
        <taxon>Agaricales</taxon>
        <taxon>Agaricineae</taxon>
        <taxon>Agaricaceae</taxon>
        <taxon>Agaricus</taxon>
    </lineage>
</organism>
<evidence type="ECO:0000256" key="1">
    <source>
        <dbReference type="SAM" id="Phobius"/>
    </source>
</evidence>
<gene>
    <name evidence="2" type="ORF">Agabi119p4_6528</name>
</gene>
<dbReference type="PANTHER" id="PTHR33604:SF3">
    <property type="entry name" value="OSJNBA0004B13.7 PROTEIN"/>
    <property type="match status" value="1"/>
</dbReference>
<accession>A0A8H7CA82</accession>
<sequence length="712" mass="81450">MFISIPPQRYALPALFHAFLVPSYLLAAYFLLRNAPSSPNLQSIPVSSPPLSLTVYLALSPLSTPDFPALLRPLTTEPIIYIQQLVIVCPESFFPELDSPLSQFINQSHPRLQTSLVLKPVKLADDVRSEILISAAQAATDWVLILDDKLIDDISSPALLALWDDIVFASPSLDIYDFLPPPPYLNSTLPRTPFQFWEDIYTREPPLLLRTSVLRTERLPHSHLDNPSLSGPEVVNESIVFLFPSFQSLQSASKMVCQFLSKGYSPQVFIYDRKRLLASTSWRSLDHDLCSHGRFIVHENANVEGFVTDRRPALLSWLDHFATNAKILFSVMEDKSALEGLLSMHTLLNSTRIYIPENQYFYTDWIGSFSIEELQHWHTPRFTFTITTFNRPESFRRLLDSLSSGLYFGDSNLDIRITIEKEANFETQHLAQTFEWIHGSMQIHQRIVHGGLLPAIVESWYPADNNSYGLLLEDDVELSPLFYAWIKMTILKYRYSLETSHYTKLFGVSLYQQKTLELPPKGRQPFNARTLFSSQPSLNIPTNTPYLSPIPCSWGAIYFPEHWREFYTYLSSRLDKPKGTDHEDPVVPNVRSNRWTHSWKRFFIELVYLRGYVMLYPNFADFVSLSTNHLEVGSHVHARSAMSPEKRDSFFLPLMQLPTVEEMGVSTGLLDLPELELPNWTDLPTLNLTGSLTTLDSLAYTGQKRAEEMGLL</sequence>